<reference evidence="1" key="1">
    <citation type="submission" date="2023-04" db="EMBL/GenBank/DDBJ databases">
        <title>Draft Genome sequencing of Naganishia species isolated from polar environments using Oxford Nanopore Technology.</title>
        <authorList>
            <person name="Leo P."/>
            <person name="Venkateswaran K."/>
        </authorList>
    </citation>
    <scope>NUCLEOTIDE SEQUENCE</scope>
    <source>
        <strain evidence="1">DBVPG 5303</strain>
    </source>
</reference>
<name>A0ACC2XV74_9TREE</name>
<evidence type="ECO:0000313" key="1">
    <source>
        <dbReference type="EMBL" id="KAJ9126926.1"/>
    </source>
</evidence>
<protein>
    <submittedName>
        <fullName evidence="1">Uncharacterized protein</fullName>
    </submittedName>
</protein>
<evidence type="ECO:0000313" key="2">
    <source>
        <dbReference type="Proteomes" id="UP001234202"/>
    </source>
</evidence>
<dbReference type="EMBL" id="JASBWV010000003">
    <property type="protein sequence ID" value="KAJ9126926.1"/>
    <property type="molecule type" value="Genomic_DNA"/>
</dbReference>
<organism evidence="1 2">
    <name type="scientific">Naganishia onofrii</name>
    <dbReference type="NCBI Taxonomy" id="1851511"/>
    <lineage>
        <taxon>Eukaryota</taxon>
        <taxon>Fungi</taxon>
        <taxon>Dikarya</taxon>
        <taxon>Basidiomycota</taxon>
        <taxon>Agaricomycotina</taxon>
        <taxon>Tremellomycetes</taxon>
        <taxon>Filobasidiales</taxon>
        <taxon>Filobasidiaceae</taxon>
        <taxon>Naganishia</taxon>
    </lineage>
</organism>
<proteinExistence type="predicted"/>
<accession>A0ACC2XV74</accession>
<keyword evidence="2" id="KW-1185">Reference proteome</keyword>
<gene>
    <name evidence="1" type="ORF">QFC24_001157</name>
</gene>
<comment type="caution">
    <text evidence="1">The sequence shown here is derived from an EMBL/GenBank/DDBJ whole genome shotgun (WGS) entry which is preliminary data.</text>
</comment>
<sequence>MKLDATDLRYVTSDEFRVLSSVEQGSRNHEVIPTVLIAQISRITGGQVNKCLGALAKRGLVARVQNTKYLRTDDGYRLTYGGLDFLALKTYSKRSTVTSVGQQVGVGKEGDIYIVKGTGSNVYNAKGKGREEDGADEEDGEEEHDSEYDDSQDEELGGSMRILKIHRLGRISFRNIKSKRDYLGKRKSASWMYMSRLAAMKEYEFMKALYHYGIPVPKPYDQARHTIVMSLVDGFPMRQLSVLEDPSILYSKLMDLIVRMAYVGLIHGDFNEFNVMIGEADEEPVVIDFPQMVSIRHENAESYFSRDVECIRRFFRRRFRFESEEFPTFQETMHDLKQMQEQAGNGENLVNEEGVHIDDLTPRQRRALLARNGLVRIDELVEASGFGRQLQEELEAYMMDVAEEPGEGDNDVSSEGESESEDEESEDDEDEESEEDPVDDAIATQTKNLKLGNDEQDEEDEDEDDVPELHDHGASKRPHPTAPSSVGGQSNYTSRTNRSRTTQGSRSSRTSDAGSDLQSIVANEVACQRQRSEGRHHTRKGLTSAGRAKGSKWKGSDSAQVGRNSSQSIWN</sequence>
<dbReference type="Proteomes" id="UP001234202">
    <property type="component" value="Unassembled WGS sequence"/>
</dbReference>